<feature type="non-terminal residue" evidence="1">
    <location>
        <position position="68"/>
    </location>
</feature>
<dbReference type="PROSITE" id="PS51257">
    <property type="entry name" value="PROKAR_LIPOPROTEIN"/>
    <property type="match status" value="1"/>
</dbReference>
<dbReference type="AlphaFoldDB" id="A0A0F9GW03"/>
<name>A0A0F9GW03_9ZZZZ</name>
<organism evidence="1">
    <name type="scientific">marine sediment metagenome</name>
    <dbReference type="NCBI Taxonomy" id="412755"/>
    <lineage>
        <taxon>unclassified sequences</taxon>
        <taxon>metagenomes</taxon>
        <taxon>ecological metagenomes</taxon>
    </lineage>
</organism>
<gene>
    <name evidence="1" type="ORF">LCGC14_2136670</name>
</gene>
<evidence type="ECO:0000313" key="1">
    <source>
        <dbReference type="EMBL" id="KKL67267.1"/>
    </source>
</evidence>
<evidence type="ECO:0008006" key="2">
    <source>
        <dbReference type="Google" id="ProtNLM"/>
    </source>
</evidence>
<proteinExistence type="predicted"/>
<sequence>MFKKTHIASAIIMAVSCQFAYAQQEDNTAANAEKDDIEVIVVSGIRGSLNKGLNIKRQSFQVVDAIVA</sequence>
<reference evidence="1" key="1">
    <citation type="journal article" date="2015" name="Nature">
        <title>Complex archaea that bridge the gap between prokaryotes and eukaryotes.</title>
        <authorList>
            <person name="Spang A."/>
            <person name="Saw J.H."/>
            <person name="Jorgensen S.L."/>
            <person name="Zaremba-Niedzwiedzka K."/>
            <person name="Martijn J."/>
            <person name="Lind A.E."/>
            <person name="van Eijk R."/>
            <person name="Schleper C."/>
            <person name="Guy L."/>
            <person name="Ettema T.J."/>
        </authorList>
    </citation>
    <scope>NUCLEOTIDE SEQUENCE</scope>
</reference>
<dbReference type="EMBL" id="LAZR01026919">
    <property type="protein sequence ID" value="KKL67267.1"/>
    <property type="molecule type" value="Genomic_DNA"/>
</dbReference>
<accession>A0A0F9GW03</accession>
<comment type="caution">
    <text evidence="1">The sequence shown here is derived from an EMBL/GenBank/DDBJ whole genome shotgun (WGS) entry which is preliminary data.</text>
</comment>
<protein>
    <recommendedName>
        <fullName evidence="2">TonB-dependent receptor</fullName>
    </recommendedName>
</protein>